<dbReference type="Pfam" id="PF06974">
    <property type="entry name" value="WS_DGAT_C"/>
    <property type="match status" value="1"/>
</dbReference>
<feature type="domain" description="O-acyltransferase WSD1 C-terminal" evidence="9">
    <location>
        <begin position="210"/>
        <end position="351"/>
    </location>
</feature>
<protein>
    <submittedName>
        <fullName evidence="11">Uncharacterized protein LOC106170405</fullName>
    </submittedName>
</protein>
<evidence type="ECO:0000256" key="6">
    <source>
        <dbReference type="ARBA" id="ARBA00047604"/>
    </source>
</evidence>
<organism evidence="10 11">
    <name type="scientific">Lingula anatina</name>
    <name type="common">Brachiopod</name>
    <name type="synonym">Lingula unguis</name>
    <dbReference type="NCBI Taxonomy" id="7574"/>
    <lineage>
        <taxon>Eukaryota</taxon>
        <taxon>Metazoa</taxon>
        <taxon>Spiralia</taxon>
        <taxon>Lophotrochozoa</taxon>
        <taxon>Brachiopoda</taxon>
        <taxon>Linguliformea</taxon>
        <taxon>Lingulata</taxon>
        <taxon>Lingulida</taxon>
        <taxon>Linguloidea</taxon>
        <taxon>Lingulidae</taxon>
        <taxon>Lingula</taxon>
    </lineage>
</organism>
<reference evidence="11" key="1">
    <citation type="submission" date="2025-08" db="UniProtKB">
        <authorList>
            <consortium name="RefSeq"/>
        </authorList>
    </citation>
    <scope>IDENTIFICATION</scope>
    <source>
        <tissue evidence="11">Gonads</tissue>
    </source>
</reference>
<feature type="domain" description="O-acyltransferase WSD1-like N-terminal" evidence="8">
    <location>
        <begin position="3"/>
        <end position="92"/>
    </location>
</feature>
<dbReference type="RefSeq" id="XP_013405709.1">
    <property type="nucleotide sequence ID" value="XM_013550255.1"/>
</dbReference>
<dbReference type="InterPro" id="IPR004255">
    <property type="entry name" value="O-acyltransferase_WSD1_N"/>
</dbReference>
<dbReference type="GO" id="GO:0019432">
    <property type="term" value="P:triglyceride biosynthetic process"/>
    <property type="evidence" value="ECO:0007669"/>
    <property type="project" value="UniProtKB-UniPathway"/>
</dbReference>
<comment type="similarity">
    <text evidence="5">In the N-terminal section; belongs to the long-chain O-acyltransferase family.</text>
</comment>
<dbReference type="AlphaFoldDB" id="A0A1S3J792"/>
<dbReference type="Proteomes" id="UP000085678">
    <property type="component" value="Unplaced"/>
</dbReference>
<evidence type="ECO:0000256" key="5">
    <source>
        <dbReference type="ARBA" id="ARBA00024360"/>
    </source>
</evidence>
<dbReference type="OrthoDB" id="619536at2759"/>
<keyword evidence="10" id="KW-1185">Reference proteome</keyword>
<evidence type="ECO:0000256" key="4">
    <source>
        <dbReference type="ARBA" id="ARBA00023315"/>
    </source>
</evidence>
<evidence type="ECO:0000256" key="2">
    <source>
        <dbReference type="ARBA" id="ARBA00005189"/>
    </source>
</evidence>
<keyword evidence="4" id="KW-0012">Acyltransferase</keyword>
<comment type="pathway">
    <text evidence="1">Glycerolipid metabolism; triacylglycerol biosynthesis.</text>
</comment>
<evidence type="ECO:0000259" key="8">
    <source>
        <dbReference type="Pfam" id="PF03007"/>
    </source>
</evidence>
<accession>A0A1S3J792</accession>
<comment type="catalytic activity">
    <reaction evidence="7">
        <text>an acyl-CoA + a 1,2-diacyl-sn-glycerol = a triacyl-sn-glycerol + CoA</text>
        <dbReference type="Rhea" id="RHEA:10868"/>
        <dbReference type="ChEBI" id="CHEBI:17815"/>
        <dbReference type="ChEBI" id="CHEBI:57287"/>
        <dbReference type="ChEBI" id="CHEBI:58342"/>
        <dbReference type="ChEBI" id="CHEBI:64615"/>
        <dbReference type="EC" id="2.3.1.20"/>
    </reaction>
</comment>
<dbReference type="PANTHER" id="PTHR31650">
    <property type="entry name" value="O-ACYLTRANSFERASE (WSD1-LIKE) FAMILY PROTEIN"/>
    <property type="match status" value="1"/>
</dbReference>
<evidence type="ECO:0000313" key="10">
    <source>
        <dbReference type="Proteomes" id="UP000085678"/>
    </source>
</evidence>
<dbReference type="InterPro" id="IPR045034">
    <property type="entry name" value="O-acyltransferase_WSD1-like"/>
</dbReference>
<dbReference type="GO" id="GO:0004144">
    <property type="term" value="F:diacylglycerol O-acyltransferase activity"/>
    <property type="evidence" value="ECO:0007669"/>
    <property type="project" value="UniProtKB-EC"/>
</dbReference>
<dbReference type="GeneID" id="106170405"/>
<dbReference type="Pfam" id="PF03007">
    <property type="entry name" value="WS_DGAT_cat"/>
    <property type="match status" value="1"/>
</dbReference>
<sequence length="358" mass="40306">MPEKDFDIANHVYMYDGLPLKNKKDLEECVGKLSQRAFKKRQAQWEVIVIPPTKDAGDTYYALFRAHHSIADGISFVRAFLQNLVDNPLEEEETKRYASTVSKTWFTIAAIFFGPKLALQRLAAVGDHSCLHGREMSGVKLVTWSDPISLALVKKIKNATKTTVNDVLMSCMAGAFTDYFASRNEIPPTHLLTTIPVALQAASEEISLENRFSLVFLRLPTSISDDIERLRVTKQRMDAIKRTPEPLVNEFLIRYSMSRLPGSLTRRLFDGLGRKSSMILSNVPGPQHHIQIAGSEVTMMTFWPPQRANVGIGISIFSYAGDVIVGVEVDQVIMSEPRELTRFFKSRLQSLARQTKVE</sequence>
<comment type="pathway">
    <text evidence="2">Lipid metabolism.</text>
</comment>
<evidence type="ECO:0000259" key="9">
    <source>
        <dbReference type="Pfam" id="PF06974"/>
    </source>
</evidence>
<evidence type="ECO:0000256" key="1">
    <source>
        <dbReference type="ARBA" id="ARBA00004771"/>
    </source>
</evidence>
<evidence type="ECO:0000256" key="7">
    <source>
        <dbReference type="ARBA" id="ARBA00048109"/>
    </source>
</evidence>
<dbReference type="STRING" id="7574.A0A1S3J792"/>
<dbReference type="InterPro" id="IPR009721">
    <property type="entry name" value="O-acyltransferase_WSD1_C"/>
</dbReference>
<gene>
    <name evidence="11" type="primary">LOC106170405</name>
</gene>
<dbReference type="PANTHER" id="PTHR31650:SF1">
    <property type="entry name" value="WAX ESTER SYNTHASE_DIACYLGLYCEROL ACYLTRANSFERASE 4-RELATED"/>
    <property type="match status" value="1"/>
</dbReference>
<dbReference type="GO" id="GO:0005886">
    <property type="term" value="C:plasma membrane"/>
    <property type="evidence" value="ECO:0007669"/>
    <property type="project" value="TreeGrafter"/>
</dbReference>
<name>A0A1S3J792_LINAN</name>
<comment type="catalytic activity">
    <reaction evidence="6">
        <text>a long chain fatty alcohol + a fatty acyl-CoA = a long-chain alcohol wax ester + CoA</text>
        <dbReference type="Rhea" id="RHEA:38443"/>
        <dbReference type="ChEBI" id="CHEBI:17135"/>
        <dbReference type="ChEBI" id="CHEBI:57287"/>
        <dbReference type="ChEBI" id="CHEBI:77636"/>
        <dbReference type="ChEBI" id="CHEBI:235323"/>
        <dbReference type="EC" id="2.3.1.75"/>
    </reaction>
</comment>
<proteinExistence type="inferred from homology"/>
<dbReference type="KEGG" id="lak:106170405"/>
<evidence type="ECO:0000256" key="3">
    <source>
        <dbReference type="ARBA" id="ARBA00022679"/>
    </source>
</evidence>
<dbReference type="InParanoid" id="A0A1S3J792"/>
<evidence type="ECO:0000313" key="11">
    <source>
        <dbReference type="RefSeq" id="XP_013405709.1"/>
    </source>
</evidence>
<dbReference type="GO" id="GO:0047196">
    <property type="term" value="F:long-chain-alcohol O-fatty-acyltransferase activity"/>
    <property type="evidence" value="ECO:0007669"/>
    <property type="project" value="UniProtKB-EC"/>
</dbReference>
<keyword evidence="3" id="KW-0808">Transferase</keyword>
<dbReference type="UniPathway" id="UPA00282"/>